<dbReference type="Gene3D" id="1.10.8.930">
    <property type="entry name" value="Protein of unknown function DUF1465"/>
    <property type="match status" value="1"/>
</dbReference>
<proteinExistence type="predicted"/>
<feature type="compositionally biased region" description="Basic and acidic residues" evidence="1">
    <location>
        <begin position="7"/>
        <end position="20"/>
    </location>
</feature>
<evidence type="ECO:0000313" key="3">
    <source>
        <dbReference type="Proteomes" id="UP000295030"/>
    </source>
</evidence>
<dbReference type="InterPro" id="IPR010848">
    <property type="entry name" value="DUF1465"/>
</dbReference>
<name>A0A4V2PI51_ANCAQ</name>
<evidence type="ECO:0000313" key="2">
    <source>
        <dbReference type="EMBL" id="TCK23236.1"/>
    </source>
</evidence>
<dbReference type="Proteomes" id="UP000295030">
    <property type="component" value="Unassembled WGS sequence"/>
</dbReference>
<protein>
    <submittedName>
        <fullName evidence="2">Regulator of CtrA degradation</fullName>
    </submittedName>
</protein>
<accession>A0A4V2PI51</accession>
<feature type="region of interest" description="Disordered" evidence="1">
    <location>
        <begin position="1"/>
        <end position="22"/>
    </location>
</feature>
<organism evidence="2 3">
    <name type="scientific">Ancylobacter aquaticus</name>
    <dbReference type="NCBI Taxonomy" id="100"/>
    <lineage>
        <taxon>Bacteria</taxon>
        <taxon>Pseudomonadati</taxon>
        <taxon>Pseudomonadota</taxon>
        <taxon>Alphaproteobacteria</taxon>
        <taxon>Hyphomicrobiales</taxon>
        <taxon>Xanthobacteraceae</taxon>
        <taxon>Ancylobacter</taxon>
    </lineage>
</organism>
<sequence>MGSFRGDSGRDGTLDARPHAASEAPSAEMIRFAERRLASPAFFALFQEGMALVEETAAYLDGEGRATSGTLSRGLLATYVQQSMRLSTRLMQLASWLLLRRAVAEGEMAEATARREAGKIDIRGPLRDIDQEALLPEPLVALIQRSFALQQKIAQLEAALAAPSAVDEAALRPNVVAGQIGRLRRAFENR</sequence>
<dbReference type="Pfam" id="PF07323">
    <property type="entry name" value="DUF1465"/>
    <property type="match status" value="1"/>
</dbReference>
<reference evidence="2 3" key="1">
    <citation type="submission" date="2019-03" db="EMBL/GenBank/DDBJ databases">
        <title>Genomic Encyclopedia of Type Strains, Phase IV (KMG-IV): sequencing the most valuable type-strain genomes for metagenomic binning, comparative biology and taxonomic classification.</title>
        <authorList>
            <person name="Goeker M."/>
        </authorList>
    </citation>
    <scope>NUCLEOTIDE SEQUENCE [LARGE SCALE GENOMIC DNA]</scope>
    <source>
        <strain evidence="2 3">DSM 101</strain>
    </source>
</reference>
<dbReference type="OrthoDB" id="9799531at2"/>
<gene>
    <name evidence="2" type="ORF">EV667_3915</name>
</gene>
<comment type="caution">
    <text evidence="2">The sequence shown here is derived from an EMBL/GenBank/DDBJ whole genome shotgun (WGS) entry which is preliminary data.</text>
</comment>
<dbReference type="InterPro" id="IPR038301">
    <property type="entry name" value="AraC-like_sf"/>
</dbReference>
<dbReference type="AlphaFoldDB" id="A0A4V2PI51"/>
<dbReference type="RefSeq" id="WP_131837009.1">
    <property type="nucleotide sequence ID" value="NZ_SMFY01000004.1"/>
</dbReference>
<evidence type="ECO:0000256" key="1">
    <source>
        <dbReference type="SAM" id="MobiDB-lite"/>
    </source>
</evidence>
<dbReference type="EMBL" id="SMFY01000004">
    <property type="protein sequence ID" value="TCK23236.1"/>
    <property type="molecule type" value="Genomic_DNA"/>
</dbReference>
<keyword evidence="3" id="KW-1185">Reference proteome</keyword>